<evidence type="ECO:0000256" key="6">
    <source>
        <dbReference type="SAM" id="Phobius"/>
    </source>
</evidence>
<feature type="transmembrane region" description="Helical" evidence="6">
    <location>
        <begin position="343"/>
        <end position="359"/>
    </location>
</feature>
<reference evidence="8 9" key="1">
    <citation type="submission" date="2020-07" db="EMBL/GenBank/DDBJ databases">
        <title>Thermoactinomyces phylogeny.</title>
        <authorList>
            <person name="Dunlap C."/>
        </authorList>
    </citation>
    <scope>NUCLEOTIDE SEQUENCE [LARGE SCALE GENOMIC DNA]</scope>
    <source>
        <strain evidence="8 9">AMNI-1</strain>
    </source>
</reference>
<dbReference type="GO" id="GO:0022857">
    <property type="term" value="F:transmembrane transporter activity"/>
    <property type="evidence" value="ECO:0007669"/>
    <property type="project" value="InterPro"/>
</dbReference>
<organism evidence="8 9">
    <name type="scientific">Thermoactinomyces mirandus</name>
    <dbReference type="NCBI Taxonomy" id="2756294"/>
    <lineage>
        <taxon>Bacteria</taxon>
        <taxon>Bacillati</taxon>
        <taxon>Bacillota</taxon>
        <taxon>Bacilli</taxon>
        <taxon>Bacillales</taxon>
        <taxon>Thermoactinomycetaceae</taxon>
        <taxon>Thermoactinomyces</taxon>
    </lineage>
</organism>
<feature type="transmembrane region" description="Helical" evidence="6">
    <location>
        <begin position="72"/>
        <end position="91"/>
    </location>
</feature>
<comment type="subcellular location">
    <subcellularLocation>
        <location evidence="1">Cell membrane</location>
        <topology evidence="1">Multi-pass membrane protein</topology>
    </subcellularLocation>
</comment>
<dbReference type="InterPro" id="IPR020846">
    <property type="entry name" value="MFS_dom"/>
</dbReference>
<feature type="transmembrane region" description="Helical" evidence="6">
    <location>
        <begin position="301"/>
        <end position="323"/>
    </location>
</feature>
<evidence type="ECO:0000256" key="5">
    <source>
        <dbReference type="ARBA" id="ARBA00023136"/>
    </source>
</evidence>
<protein>
    <submittedName>
        <fullName evidence="8">MFS transporter</fullName>
    </submittedName>
</protein>
<dbReference type="NCBIfam" id="TIGR00896">
    <property type="entry name" value="CynX"/>
    <property type="match status" value="1"/>
</dbReference>
<dbReference type="PANTHER" id="PTHR23523:SF2">
    <property type="entry name" value="2-NITROIMIDAZOLE TRANSPORTER"/>
    <property type="match status" value="1"/>
</dbReference>
<name>A0A7W2ASD7_9BACL</name>
<dbReference type="Pfam" id="PF07690">
    <property type="entry name" value="MFS_1"/>
    <property type="match status" value="1"/>
</dbReference>
<feature type="transmembrane region" description="Helical" evidence="6">
    <location>
        <begin position="211"/>
        <end position="234"/>
    </location>
</feature>
<evidence type="ECO:0000256" key="3">
    <source>
        <dbReference type="ARBA" id="ARBA00022692"/>
    </source>
</evidence>
<proteinExistence type="predicted"/>
<evidence type="ECO:0000256" key="4">
    <source>
        <dbReference type="ARBA" id="ARBA00022989"/>
    </source>
</evidence>
<feature type="transmembrane region" description="Helical" evidence="6">
    <location>
        <begin position="48"/>
        <end position="65"/>
    </location>
</feature>
<evidence type="ECO:0000256" key="1">
    <source>
        <dbReference type="ARBA" id="ARBA00004651"/>
    </source>
</evidence>
<sequence>MNNQMKRRILLVLGIVFVAFNLRPAITSVGPLIGWIRADLDISNGTAGFLTTLPLIAFALLSLAAPQLSRKWGNELTIFAGLIILASGILIRSTGTILGAFFGTSLVGIGIAIGNVLLPVIVKEKFPEKVGLMTSIYTTSMATFAAVGSGVSIPLAEELHLGWKSSLAFWVLFAISAIFIWLPQLKRHNKRSSVQPVPTVTGQGSLWRSPLAWQVTFFMGLQSFLFYCTVAWLPAILQSHGINEGLAGWLVSIMQFISLPTTFITPVLANRLPHQKGIAIIIGIIQLAGILGLFASETPILIISIALNGIAQGASISLALLLLGMRTANAGEAANLSGMSQSVGYVLAAIGPILLGFLFDWTHSWSSSLVLLLLVTILMTFAGIGAGRKGYVLSSKK</sequence>
<dbReference type="InterPro" id="IPR004747">
    <property type="entry name" value="CynX-like"/>
</dbReference>
<feature type="transmembrane region" description="Helical" evidence="6">
    <location>
        <begin position="277"/>
        <end position="295"/>
    </location>
</feature>
<keyword evidence="5 6" id="KW-0472">Membrane</keyword>
<evidence type="ECO:0000256" key="2">
    <source>
        <dbReference type="ARBA" id="ARBA00022448"/>
    </source>
</evidence>
<evidence type="ECO:0000313" key="9">
    <source>
        <dbReference type="Proteomes" id="UP000538292"/>
    </source>
</evidence>
<dbReference type="PROSITE" id="PS50850">
    <property type="entry name" value="MFS"/>
    <property type="match status" value="1"/>
</dbReference>
<dbReference type="RefSeq" id="WP_181741725.1">
    <property type="nucleotide sequence ID" value="NZ_JACEOL010000047.1"/>
</dbReference>
<evidence type="ECO:0000259" key="7">
    <source>
        <dbReference type="PROSITE" id="PS50850"/>
    </source>
</evidence>
<dbReference type="Gene3D" id="1.20.1250.20">
    <property type="entry name" value="MFS general substrate transporter like domains"/>
    <property type="match status" value="1"/>
</dbReference>
<feature type="transmembrane region" description="Helical" evidence="6">
    <location>
        <begin position="161"/>
        <end position="182"/>
    </location>
</feature>
<feature type="transmembrane region" description="Helical" evidence="6">
    <location>
        <begin position="130"/>
        <end position="155"/>
    </location>
</feature>
<dbReference type="InterPro" id="IPR036259">
    <property type="entry name" value="MFS_trans_sf"/>
</dbReference>
<comment type="caution">
    <text evidence="8">The sequence shown here is derived from an EMBL/GenBank/DDBJ whole genome shotgun (WGS) entry which is preliminary data.</text>
</comment>
<feature type="domain" description="Major facilitator superfamily (MFS) profile" evidence="7">
    <location>
        <begin position="208"/>
        <end position="397"/>
    </location>
</feature>
<dbReference type="GO" id="GO:0005886">
    <property type="term" value="C:plasma membrane"/>
    <property type="evidence" value="ECO:0007669"/>
    <property type="project" value="UniProtKB-SubCell"/>
</dbReference>
<dbReference type="CDD" id="cd17339">
    <property type="entry name" value="MFS_NIMT_CynX_like"/>
    <property type="match status" value="1"/>
</dbReference>
<dbReference type="InterPro" id="IPR011701">
    <property type="entry name" value="MFS"/>
</dbReference>
<feature type="transmembrane region" description="Helical" evidence="6">
    <location>
        <begin position="246"/>
        <end position="265"/>
    </location>
</feature>
<accession>A0A7W2ASD7</accession>
<dbReference type="SUPFAM" id="SSF103473">
    <property type="entry name" value="MFS general substrate transporter"/>
    <property type="match status" value="1"/>
</dbReference>
<keyword evidence="9" id="KW-1185">Reference proteome</keyword>
<dbReference type="AlphaFoldDB" id="A0A7W2ASD7"/>
<dbReference type="Proteomes" id="UP000538292">
    <property type="component" value="Unassembled WGS sequence"/>
</dbReference>
<dbReference type="PANTHER" id="PTHR23523">
    <property type="match status" value="1"/>
</dbReference>
<keyword evidence="3 6" id="KW-0812">Transmembrane</keyword>
<dbReference type="EMBL" id="JACEOL010000047">
    <property type="protein sequence ID" value="MBA4603307.1"/>
    <property type="molecule type" value="Genomic_DNA"/>
</dbReference>
<feature type="transmembrane region" description="Helical" evidence="6">
    <location>
        <begin position="97"/>
        <end position="118"/>
    </location>
</feature>
<gene>
    <name evidence="8" type="ORF">H2C83_13455</name>
</gene>
<keyword evidence="4 6" id="KW-1133">Transmembrane helix</keyword>
<keyword evidence="2" id="KW-0813">Transport</keyword>
<dbReference type="InterPro" id="IPR052524">
    <property type="entry name" value="MFS_Cyanate_Porter"/>
</dbReference>
<evidence type="ECO:0000313" key="8">
    <source>
        <dbReference type="EMBL" id="MBA4603307.1"/>
    </source>
</evidence>
<feature type="transmembrane region" description="Helical" evidence="6">
    <location>
        <begin position="365"/>
        <end position="387"/>
    </location>
</feature>